<feature type="transmembrane region" description="Helical" evidence="6">
    <location>
        <begin position="285"/>
        <end position="304"/>
    </location>
</feature>
<evidence type="ECO:0000313" key="8">
    <source>
        <dbReference type="EMBL" id="KGA19386.1"/>
    </source>
</evidence>
<dbReference type="Pfam" id="PF03772">
    <property type="entry name" value="Competence"/>
    <property type="match status" value="1"/>
</dbReference>
<feature type="transmembrane region" description="Helical" evidence="6">
    <location>
        <begin position="176"/>
        <end position="198"/>
    </location>
</feature>
<accession>A0A094QXY1</accession>
<protein>
    <recommendedName>
        <fullName evidence="7">ComEC/Rec2-related protein domain-containing protein</fullName>
    </recommendedName>
</protein>
<dbReference type="PANTHER" id="PTHR30619:SF1">
    <property type="entry name" value="RECOMBINATION PROTEIN 2"/>
    <property type="match status" value="1"/>
</dbReference>
<feature type="transmembrane region" description="Helical" evidence="6">
    <location>
        <begin position="343"/>
        <end position="365"/>
    </location>
</feature>
<dbReference type="InterPro" id="IPR004477">
    <property type="entry name" value="ComEC_N"/>
</dbReference>
<organism evidence="8">
    <name type="scientific">freshwater metagenome</name>
    <dbReference type="NCBI Taxonomy" id="449393"/>
    <lineage>
        <taxon>unclassified sequences</taxon>
        <taxon>metagenomes</taxon>
        <taxon>ecological metagenomes</taxon>
    </lineage>
</organism>
<evidence type="ECO:0000256" key="3">
    <source>
        <dbReference type="ARBA" id="ARBA00022692"/>
    </source>
</evidence>
<dbReference type="InterPro" id="IPR052159">
    <property type="entry name" value="Competence_DNA_uptake"/>
</dbReference>
<feature type="transmembrane region" description="Helical" evidence="6">
    <location>
        <begin position="259"/>
        <end position="278"/>
    </location>
</feature>
<reference evidence="8" key="1">
    <citation type="submission" date="2014-06" db="EMBL/GenBank/DDBJ databases">
        <title>Key roles for freshwater Actinobacteria revealed by deep metagenomic sequencing.</title>
        <authorList>
            <person name="Ghai R."/>
            <person name="Mizuno C.M."/>
            <person name="Picazo A."/>
            <person name="Camacho A."/>
            <person name="Rodriguez-Valera F."/>
        </authorList>
    </citation>
    <scope>NUCLEOTIDE SEQUENCE</scope>
</reference>
<comment type="subcellular location">
    <subcellularLocation>
        <location evidence="1">Cell membrane</location>
        <topology evidence="1">Multi-pass membrane protein</topology>
    </subcellularLocation>
</comment>
<gene>
    <name evidence="8" type="ORF">GM51_6650</name>
</gene>
<feature type="non-terminal residue" evidence="8">
    <location>
        <position position="420"/>
    </location>
</feature>
<evidence type="ECO:0000256" key="2">
    <source>
        <dbReference type="ARBA" id="ARBA00022475"/>
    </source>
</evidence>
<dbReference type="AlphaFoldDB" id="A0A094QXY1"/>
<evidence type="ECO:0000256" key="1">
    <source>
        <dbReference type="ARBA" id="ARBA00004651"/>
    </source>
</evidence>
<feature type="transmembrane region" description="Helical" evidence="6">
    <location>
        <begin position="82"/>
        <end position="102"/>
    </location>
</feature>
<dbReference type="EMBL" id="JNSL01000031">
    <property type="protein sequence ID" value="KGA19386.1"/>
    <property type="molecule type" value="Genomic_DNA"/>
</dbReference>
<feature type="transmembrane region" description="Helical" evidence="6">
    <location>
        <begin position="153"/>
        <end position="170"/>
    </location>
</feature>
<keyword evidence="2" id="KW-1003">Cell membrane</keyword>
<comment type="caution">
    <text evidence="8">The sequence shown here is derived from an EMBL/GenBank/DDBJ whole genome shotgun (WGS) entry which is preliminary data.</text>
</comment>
<feature type="domain" description="ComEC/Rec2-related protein" evidence="7">
    <location>
        <begin position="56"/>
        <end position="335"/>
    </location>
</feature>
<name>A0A094QXY1_9ZZZZ</name>
<sequence length="420" mass="43297">MVAAALWAVQAVITVFIRGADDHERAESMAPVEWQQAFAEALSGLPGDGAALLPGLTLGDTSSVDHGLTAAMRVASLTHLTAVSGANCAIVTVAVIGLAALIGFPRWARVMAGIAALAGFVMVVGLQPSVVRAAVMATVVLMTIALGRPGAGIPVVAFAVCVLLMVFPGWSISPGFTLSVAATVAILVLAPVLARRFLSWAERVTPQKWIARLSPIARRNLGLILAVPVSTQLVCQPIIMLFAPVWPTYGVLANMLAEPAAPVATILGMVAFVLAPVVPWLAHIVAWLGWVPAAWIALVAQTAAGMPLASLPWLDGIGGAACAAAASVFICLVIVARPGRARTIGAVGAALTLGLAFALALAQVVGLSVTRPADWRIAMCDVGQGDALVVRGFDSQGQPRDILIDTGRHADLVESCLRSL</sequence>
<proteinExistence type="predicted"/>
<feature type="transmembrane region" description="Helical" evidence="6">
    <location>
        <begin position="219"/>
        <end position="239"/>
    </location>
</feature>
<keyword evidence="5 6" id="KW-0472">Membrane</keyword>
<evidence type="ECO:0000256" key="4">
    <source>
        <dbReference type="ARBA" id="ARBA00022989"/>
    </source>
</evidence>
<dbReference type="GO" id="GO:0005886">
    <property type="term" value="C:plasma membrane"/>
    <property type="evidence" value="ECO:0007669"/>
    <property type="project" value="UniProtKB-SubCell"/>
</dbReference>
<evidence type="ECO:0000256" key="6">
    <source>
        <dbReference type="SAM" id="Phobius"/>
    </source>
</evidence>
<dbReference type="PANTHER" id="PTHR30619">
    <property type="entry name" value="DNA INTERNALIZATION/COMPETENCE PROTEIN COMEC/REC2"/>
    <property type="match status" value="1"/>
</dbReference>
<feature type="transmembrane region" description="Helical" evidence="6">
    <location>
        <begin position="107"/>
        <end position="124"/>
    </location>
</feature>
<keyword evidence="3 6" id="KW-0812">Transmembrane</keyword>
<evidence type="ECO:0000259" key="7">
    <source>
        <dbReference type="Pfam" id="PF03772"/>
    </source>
</evidence>
<evidence type="ECO:0000256" key="5">
    <source>
        <dbReference type="ARBA" id="ARBA00023136"/>
    </source>
</evidence>
<keyword evidence="4 6" id="KW-1133">Transmembrane helix</keyword>
<feature type="transmembrane region" description="Helical" evidence="6">
    <location>
        <begin position="316"/>
        <end position="336"/>
    </location>
</feature>
<dbReference type="NCBIfam" id="TIGR00360">
    <property type="entry name" value="ComEC_N-term"/>
    <property type="match status" value="1"/>
</dbReference>